<evidence type="ECO:0000259" key="1">
    <source>
        <dbReference type="Pfam" id="PF06568"/>
    </source>
</evidence>
<dbReference type="Pfam" id="PF06568">
    <property type="entry name" value="YjiS-like"/>
    <property type="match status" value="1"/>
</dbReference>
<organism evidence="2">
    <name type="scientific">Microvirga ossetica</name>
    <dbReference type="NCBI Taxonomy" id="1882682"/>
    <lineage>
        <taxon>Bacteria</taxon>
        <taxon>Pseudomonadati</taxon>
        <taxon>Pseudomonadota</taxon>
        <taxon>Alphaproteobacteria</taxon>
        <taxon>Hyphomicrobiales</taxon>
        <taxon>Methylobacteriaceae</taxon>
        <taxon>Microvirga</taxon>
    </lineage>
</organism>
<gene>
    <name evidence="2" type="ORF">BB934_39675</name>
</gene>
<dbReference type="RefSeq" id="WP_099515241.1">
    <property type="nucleotide sequence ID" value="NZ_CP016619.1"/>
</dbReference>
<dbReference type="KEGG" id="moc:BB934_39675"/>
<feature type="domain" description="YjiS-like" evidence="1">
    <location>
        <begin position="7"/>
        <end position="41"/>
    </location>
</feature>
<dbReference type="AlphaFoldDB" id="A0A1B2EWK9"/>
<dbReference type="InterPro" id="IPR009506">
    <property type="entry name" value="YjiS-like"/>
</dbReference>
<reference evidence="2" key="1">
    <citation type="submission" date="2016-07" db="EMBL/GenBank/DDBJ databases">
        <title>Microvirga ossetica sp. nov. a new species of rhizobia isolated from root nodules of the legume species Vicia alpestris Steven originated from North Ossetia region in the Caucasus.</title>
        <authorList>
            <person name="Safronova V.I."/>
            <person name="Kuznetsova I.G."/>
            <person name="Sazanova A.L."/>
            <person name="Belimov A."/>
            <person name="Andronov E."/>
            <person name="Osledkin Y.S."/>
            <person name="Onishchuk O.P."/>
            <person name="Kurchak O.N."/>
            <person name="Shaposhnikov A.I."/>
            <person name="Willems A."/>
            <person name="Tikhonovich I.A."/>
        </authorList>
    </citation>
    <scope>NUCLEOTIDE SEQUENCE [LARGE SCALE GENOMIC DNA]</scope>
    <source>
        <strain evidence="2">V5/3M</strain>
        <plasmid evidence="2">unnamed2</plasmid>
    </source>
</reference>
<sequence length="64" mass="7244">MFVSFILAKVQAYFRYRETVRELSLLSDRELTDLGIGRFQIDSVARQSAASMLLVDEPTSSTTL</sequence>
<dbReference type="OrthoDB" id="8244198at2"/>
<dbReference type="EMBL" id="CP016619">
    <property type="protein sequence ID" value="ANY84337.1"/>
    <property type="molecule type" value="Genomic_DNA"/>
</dbReference>
<keyword evidence="2" id="KW-0614">Plasmid</keyword>
<accession>A0A1B2EWK9</accession>
<name>A0A1B2EWK9_9HYPH</name>
<protein>
    <recommendedName>
        <fullName evidence="1">YjiS-like domain-containing protein</fullName>
    </recommendedName>
</protein>
<proteinExistence type="predicted"/>
<geneLocation type="plasmid" evidence="2">
    <name>unnamed2</name>
</geneLocation>
<evidence type="ECO:0000313" key="2">
    <source>
        <dbReference type="EMBL" id="ANY84337.1"/>
    </source>
</evidence>